<dbReference type="SUPFAM" id="SSF48264">
    <property type="entry name" value="Cytochrome P450"/>
    <property type="match status" value="1"/>
</dbReference>
<dbReference type="CDD" id="cd11064">
    <property type="entry name" value="CYP86A"/>
    <property type="match status" value="1"/>
</dbReference>
<evidence type="ECO:0000313" key="10">
    <source>
        <dbReference type="EMBL" id="KDP35253.1"/>
    </source>
</evidence>
<dbReference type="EMBL" id="KK914490">
    <property type="protein sequence ID" value="KDP35253.1"/>
    <property type="molecule type" value="Genomic_DNA"/>
</dbReference>
<name>A0A067KJV7_JATCU</name>
<dbReference type="Proteomes" id="UP000027138">
    <property type="component" value="Unassembled WGS sequence"/>
</dbReference>
<organism evidence="10 11">
    <name type="scientific">Jatropha curcas</name>
    <name type="common">Barbados nut</name>
    <dbReference type="NCBI Taxonomy" id="180498"/>
    <lineage>
        <taxon>Eukaryota</taxon>
        <taxon>Viridiplantae</taxon>
        <taxon>Streptophyta</taxon>
        <taxon>Embryophyta</taxon>
        <taxon>Tracheophyta</taxon>
        <taxon>Spermatophyta</taxon>
        <taxon>Magnoliopsida</taxon>
        <taxon>eudicotyledons</taxon>
        <taxon>Gunneridae</taxon>
        <taxon>Pentapetalae</taxon>
        <taxon>rosids</taxon>
        <taxon>fabids</taxon>
        <taxon>Malpighiales</taxon>
        <taxon>Euphorbiaceae</taxon>
        <taxon>Crotonoideae</taxon>
        <taxon>Jatropheae</taxon>
        <taxon>Jatropha</taxon>
    </lineage>
</organism>
<dbReference type="GO" id="GO:0020037">
    <property type="term" value="F:heme binding"/>
    <property type="evidence" value="ECO:0007669"/>
    <property type="project" value="InterPro"/>
</dbReference>
<protein>
    <recommendedName>
        <fullName evidence="12">Cytochrome P450</fullName>
    </recommendedName>
</protein>
<evidence type="ECO:0000256" key="4">
    <source>
        <dbReference type="ARBA" id="ARBA00022723"/>
    </source>
</evidence>
<comment type="cofactor">
    <cofactor evidence="1 8">
        <name>heme</name>
        <dbReference type="ChEBI" id="CHEBI:30413"/>
    </cofactor>
</comment>
<evidence type="ECO:0000313" key="11">
    <source>
        <dbReference type="Proteomes" id="UP000027138"/>
    </source>
</evidence>
<dbReference type="InterPro" id="IPR017972">
    <property type="entry name" value="Cyt_P450_CS"/>
</dbReference>
<dbReference type="GO" id="GO:0004497">
    <property type="term" value="F:monooxygenase activity"/>
    <property type="evidence" value="ECO:0007669"/>
    <property type="project" value="UniProtKB-KW"/>
</dbReference>
<dbReference type="PANTHER" id="PTHR24296">
    <property type="entry name" value="CYTOCHROME P450"/>
    <property type="match status" value="1"/>
</dbReference>
<dbReference type="InterPro" id="IPR001128">
    <property type="entry name" value="Cyt_P450"/>
</dbReference>
<dbReference type="InterPro" id="IPR036396">
    <property type="entry name" value="Cyt_P450_sf"/>
</dbReference>
<dbReference type="PROSITE" id="PS00086">
    <property type="entry name" value="CYTOCHROME_P450"/>
    <property type="match status" value="1"/>
</dbReference>
<dbReference type="Pfam" id="PF00067">
    <property type="entry name" value="p450"/>
    <property type="match status" value="1"/>
</dbReference>
<keyword evidence="11" id="KW-1185">Reference proteome</keyword>
<sequence length="498" mass="57652">MALLGIFEILLAVICYSIGFWLSNRYELLWNWPFLGMLPSLVAHVPDFHDWSKALIERSGGTFLFKGPWFSNMDIVATCDPANVKHTLSTNFYNYPKGDEFKEMFDVLGDGIFNADSDLWKHQRKNASALINHDRFHSFLVKTTYNKLAKELHPVLELLCKENKVFDFQDLIDRFTFDVAMIFVTGYDPESVSTKLPKDEFSIALDYAEQAVFYRHVFPKLFWKLQRLLGIGKEQKLKEAKETLDRMAAKYISMRREQLETHKYDIFPEDLLASYISQGKMIGSKSQDEFLRDVIVNFLVAGRVNSLTWLFWLLSKNQRAETRIREELKSIASTGETTGGLQLFKQEKVNKLIYLHAALCETLRLYPPVVYEHKKPLKPDVLPSGHHVDPKMKILYLSYVMGRLKSLWGEDCMEFKPERWISEEGRLIQQSPYKFLTFNAGPRTCLGKEIALTEMKAVAAFILHNYQVKVIEGHVPEPTCASIILHIKNGLMVRISRR</sequence>
<evidence type="ECO:0000256" key="7">
    <source>
        <dbReference type="ARBA" id="ARBA00023033"/>
    </source>
</evidence>
<evidence type="ECO:0000256" key="9">
    <source>
        <dbReference type="RuleBase" id="RU000461"/>
    </source>
</evidence>
<accession>A0A067KJV7</accession>
<dbReference type="GO" id="GO:0006629">
    <property type="term" value="P:lipid metabolic process"/>
    <property type="evidence" value="ECO:0007669"/>
    <property type="project" value="UniProtKB-ARBA"/>
</dbReference>
<dbReference type="PRINTS" id="PR00385">
    <property type="entry name" value="P450"/>
</dbReference>
<evidence type="ECO:0000256" key="8">
    <source>
        <dbReference type="PIRSR" id="PIRSR602403-1"/>
    </source>
</evidence>
<dbReference type="GO" id="GO:0005506">
    <property type="term" value="F:iron ion binding"/>
    <property type="evidence" value="ECO:0007669"/>
    <property type="project" value="InterPro"/>
</dbReference>
<keyword evidence="6 8" id="KW-0408">Iron</keyword>
<gene>
    <name evidence="10" type="ORF">JCGZ_09412</name>
</gene>
<dbReference type="AlphaFoldDB" id="A0A067KJV7"/>
<keyword evidence="4 8" id="KW-0479">Metal-binding</keyword>
<evidence type="ECO:0000256" key="2">
    <source>
        <dbReference type="ARBA" id="ARBA00010617"/>
    </source>
</evidence>
<dbReference type="InterPro" id="IPR002403">
    <property type="entry name" value="Cyt_P450_E_grp-IV"/>
</dbReference>
<dbReference type="STRING" id="180498.A0A067KJV7"/>
<evidence type="ECO:0008006" key="12">
    <source>
        <dbReference type="Google" id="ProtNLM"/>
    </source>
</evidence>
<dbReference type="Gene3D" id="1.10.630.10">
    <property type="entry name" value="Cytochrome P450"/>
    <property type="match status" value="1"/>
</dbReference>
<comment type="similarity">
    <text evidence="2 9">Belongs to the cytochrome P450 family.</text>
</comment>
<dbReference type="PRINTS" id="PR00465">
    <property type="entry name" value="EP450IV"/>
</dbReference>
<keyword evidence="5 9" id="KW-0560">Oxidoreductase</keyword>
<feature type="binding site" description="axial binding residue" evidence="8">
    <location>
        <position position="445"/>
    </location>
    <ligand>
        <name>heme</name>
        <dbReference type="ChEBI" id="CHEBI:30413"/>
    </ligand>
    <ligandPart>
        <name>Fe</name>
        <dbReference type="ChEBI" id="CHEBI:18248"/>
    </ligandPart>
</feature>
<keyword evidence="3 8" id="KW-0349">Heme</keyword>
<dbReference type="OrthoDB" id="1470350at2759"/>
<reference evidence="10 11" key="1">
    <citation type="journal article" date="2014" name="PLoS ONE">
        <title>Global Analysis of Gene Expression Profiles in Physic Nut (Jatropha curcas L.) Seedlings Exposed to Salt Stress.</title>
        <authorList>
            <person name="Zhang L."/>
            <person name="Zhang C."/>
            <person name="Wu P."/>
            <person name="Chen Y."/>
            <person name="Li M."/>
            <person name="Jiang H."/>
            <person name="Wu G."/>
        </authorList>
    </citation>
    <scope>NUCLEOTIDE SEQUENCE [LARGE SCALE GENOMIC DNA]</scope>
    <source>
        <strain evidence="11">cv. GZQX0401</strain>
        <tissue evidence="10">Young leaves</tissue>
    </source>
</reference>
<evidence type="ECO:0000256" key="3">
    <source>
        <dbReference type="ARBA" id="ARBA00022617"/>
    </source>
</evidence>
<evidence type="ECO:0000256" key="1">
    <source>
        <dbReference type="ARBA" id="ARBA00001971"/>
    </source>
</evidence>
<proteinExistence type="inferred from homology"/>
<keyword evidence="7 9" id="KW-0503">Monooxygenase</keyword>
<evidence type="ECO:0000256" key="6">
    <source>
        <dbReference type="ARBA" id="ARBA00023004"/>
    </source>
</evidence>
<evidence type="ECO:0000256" key="5">
    <source>
        <dbReference type="ARBA" id="ARBA00023002"/>
    </source>
</evidence>
<dbReference type="GO" id="GO:0016705">
    <property type="term" value="F:oxidoreductase activity, acting on paired donors, with incorporation or reduction of molecular oxygen"/>
    <property type="evidence" value="ECO:0007669"/>
    <property type="project" value="InterPro"/>
</dbReference>